<dbReference type="Pfam" id="PF26606">
    <property type="entry name" value="SCO4848"/>
    <property type="match status" value="1"/>
</dbReference>
<keyword evidence="3" id="KW-1185">Reference proteome</keyword>
<evidence type="ECO:0000313" key="2">
    <source>
        <dbReference type="EMBL" id="MCF4121588.1"/>
    </source>
</evidence>
<organism evidence="2 3">
    <name type="scientific">Antribacter soli</name>
    <dbReference type="NCBI Taxonomy" id="2910976"/>
    <lineage>
        <taxon>Bacteria</taxon>
        <taxon>Bacillati</taxon>
        <taxon>Actinomycetota</taxon>
        <taxon>Actinomycetes</taxon>
        <taxon>Micrococcales</taxon>
        <taxon>Promicromonosporaceae</taxon>
        <taxon>Antribacter</taxon>
    </lineage>
</organism>
<feature type="transmembrane region" description="Helical" evidence="1">
    <location>
        <begin position="6"/>
        <end position="25"/>
    </location>
</feature>
<reference evidence="2" key="1">
    <citation type="submission" date="2022-01" db="EMBL/GenBank/DDBJ databases">
        <title>Antribacter sp. nov., isolated from Guizhou of China.</title>
        <authorList>
            <person name="Chengliang C."/>
            <person name="Ya Z."/>
        </authorList>
    </citation>
    <scope>NUCLEOTIDE SEQUENCE</scope>
    <source>
        <strain evidence="2">KLBMP 9083</strain>
    </source>
</reference>
<proteinExistence type="predicted"/>
<keyword evidence="1" id="KW-0472">Membrane</keyword>
<evidence type="ECO:0000313" key="3">
    <source>
        <dbReference type="Proteomes" id="UP001165405"/>
    </source>
</evidence>
<dbReference type="RefSeq" id="WP_236089387.1">
    <property type="nucleotide sequence ID" value="NZ_JAKGSG010000033.1"/>
</dbReference>
<gene>
    <name evidence="2" type="ORF">L1785_11400</name>
</gene>
<evidence type="ECO:0000256" key="1">
    <source>
        <dbReference type="SAM" id="Phobius"/>
    </source>
</evidence>
<comment type="caution">
    <text evidence="2">The sequence shown here is derived from an EMBL/GenBank/DDBJ whole genome shotgun (WGS) entry which is preliminary data.</text>
</comment>
<accession>A0AA41U705</accession>
<dbReference type="AlphaFoldDB" id="A0AA41U705"/>
<dbReference type="InterPro" id="IPR058061">
    <property type="entry name" value="SCO4848-like"/>
</dbReference>
<protein>
    <submittedName>
        <fullName evidence="2">Uncharacterized protein</fullName>
    </submittedName>
</protein>
<dbReference type="NCBIfam" id="NF046117">
    <property type="entry name" value="SCO4848_fam"/>
    <property type="match status" value="1"/>
</dbReference>
<name>A0AA41U705_9MICO</name>
<dbReference type="EMBL" id="JAKGSG010000033">
    <property type="protein sequence ID" value="MCF4121588.1"/>
    <property type="molecule type" value="Genomic_DNA"/>
</dbReference>
<keyword evidence="1" id="KW-1133">Transmembrane helix</keyword>
<sequence>MNIPVGWSILLLITAVWNLLIWPRFWRRVASDPRARDEAGGVTPFLQVHAGLIGVSLALAVAVGVLGVLGLVG</sequence>
<feature type="transmembrane region" description="Helical" evidence="1">
    <location>
        <begin position="46"/>
        <end position="72"/>
    </location>
</feature>
<keyword evidence="1" id="KW-0812">Transmembrane</keyword>
<dbReference type="Proteomes" id="UP001165405">
    <property type="component" value="Unassembled WGS sequence"/>
</dbReference>